<keyword evidence="1" id="KW-0378">Hydrolase</keyword>
<comment type="caution">
    <text evidence="4">The sequence shown here is derived from an EMBL/GenBank/DDBJ whole genome shotgun (WGS) entry which is preliminary data.</text>
</comment>
<gene>
    <name evidence="4" type="ORF">HNQ92_005437</name>
</gene>
<protein>
    <recommendedName>
        <fullName evidence="3">G8 domain-containing protein</fullName>
    </recommendedName>
</protein>
<dbReference type="PROSITE" id="PS51484">
    <property type="entry name" value="G8"/>
    <property type="match status" value="1"/>
</dbReference>
<dbReference type="SUPFAM" id="SSF52266">
    <property type="entry name" value="SGNH hydrolase"/>
    <property type="match status" value="1"/>
</dbReference>
<dbReference type="Pfam" id="PF03629">
    <property type="entry name" value="SASA"/>
    <property type="match status" value="1"/>
</dbReference>
<accession>A0A840TVJ8</accession>
<name>A0A840TVJ8_9BACT</name>
<feature type="domain" description="G8" evidence="3">
    <location>
        <begin position="568"/>
        <end position="621"/>
    </location>
</feature>
<dbReference type="GO" id="GO:0016788">
    <property type="term" value="F:hydrolase activity, acting on ester bonds"/>
    <property type="evidence" value="ECO:0007669"/>
    <property type="project" value="UniProtKB-ARBA"/>
</dbReference>
<dbReference type="EMBL" id="JACHGF010000015">
    <property type="protein sequence ID" value="MBB5287274.1"/>
    <property type="molecule type" value="Genomic_DNA"/>
</dbReference>
<keyword evidence="2" id="KW-0732">Signal</keyword>
<dbReference type="Gene3D" id="3.40.50.1110">
    <property type="entry name" value="SGNH hydrolase"/>
    <property type="match status" value="1"/>
</dbReference>
<dbReference type="Proteomes" id="UP000557307">
    <property type="component" value="Unassembled WGS sequence"/>
</dbReference>
<evidence type="ECO:0000259" key="3">
    <source>
        <dbReference type="PROSITE" id="PS51484"/>
    </source>
</evidence>
<dbReference type="Gene3D" id="2.60.40.10">
    <property type="entry name" value="Immunoglobulins"/>
    <property type="match status" value="1"/>
</dbReference>
<keyword evidence="5" id="KW-1185">Reference proteome</keyword>
<dbReference type="RefSeq" id="WP_184179204.1">
    <property type="nucleotide sequence ID" value="NZ_JACHGF010000015.1"/>
</dbReference>
<feature type="chain" id="PRO_5032447793" description="G8 domain-containing protein" evidence="2">
    <location>
        <begin position="24"/>
        <end position="621"/>
    </location>
</feature>
<dbReference type="InterPro" id="IPR003599">
    <property type="entry name" value="Ig_sub"/>
</dbReference>
<dbReference type="InterPro" id="IPR005181">
    <property type="entry name" value="SASA"/>
</dbReference>
<dbReference type="InterPro" id="IPR036514">
    <property type="entry name" value="SGNH_hydro_sf"/>
</dbReference>
<organism evidence="4 5">
    <name type="scientific">Rhabdobacter roseus</name>
    <dbReference type="NCBI Taxonomy" id="1655419"/>
    <lineage>
        <taxon>Bacteria</taxon>
        <taxon>Pseudomonadati</taxon>
        <taxon>Bacteroidota</taxon>
        <taxon>Cytophagia</taxon>
        <taxon>Cytophagales</taxon>
        <taxon>Cytophagaceae</taxon>
        <taxon>Rhabdobacter</taxon>
    </lineage>
</organism>
<evidence type="ECO:0000256" key="1">
    <source>
        <dbReference type="ARBA" id="ARBA00022801"/>
    </source>
</evidence>
<feature type="signal peptide" evidence="2">
    <location>
        <begin position="1"/>
        <end position="23"/>
    </location>
</feature>
<evidence type="ECO:0000313" key="4">
    <source>
        <dbReference type="EMBL" id="MBB5287274.1"/>
    </source>
</evidence>
<sequence>MFRITKKNYLLGLALLGPLSAWAQLTVSYPANRAVFQRNNANQATVYVAGYHAVCLDRVEARFVPRAAGQGTAVDWFVVQDNPQGGHFYGSRTVLGGWYRLEVRGVRNDSVIVQDAVERVGVGEVFVVAGQSNATGGDGLPNGPGATDDRVNSVDFQNLNQQGPISYADTQLPFPVFVHFDAPVKPAPFGNYAWCWAAFGDVMAAQLNVPILIFNAGWSGSGIRNWRESIPTNANSVSDFGYPYPSGMPFGHLRLALNYYVAQQGCRAVLWHQGETDNYANRSREDYRSDLRTLVETSRSLSGKNNLAWVVARASRFTVEGTSRTWQPVIDAQNDVAGVNGTSDPNVYLPYVFPGPETDPLIGPDYRTSDEVHFTGNGLMALAQAWAGTLPMSFFTTSSTPYQATPLPPVSVACGGSTLTFTAPAGVAEYRWHPATDITQVLGTNQQYNAASGQYRLRQKNATNNTVFSATLSVPASLAVGVSASGTSQVPAGGTINLFSSATNACGVSWTGPNGFSSQAANPTLPNASASQAGIYQVTARNVYGCQSQSTVSVAVSSSTSGSWSSPSTWNCGCLPTAATNVVISAGHLVTVDAIQANARSVEFQGGTLQFANGGNLLLNQ</sequence>
<dbReference type="AlphaFoldDB" id="A0A840TVJ8"/>
<dbReference type="SMART" id="SM00409">
    <property type="entry name" value="IG"/>
    <property type="match status" value="1"/>
</dbReference>
<dbReference type="InterPro" id="IPR019316">
    <property type="entry name" value="G8_domain"/>
</dbReference>
<reference evidence="4 5" key="1">
    <citation type="submission" date="2020-08" db="EMBL/GenBank/DDBJ databases">
        <title>Genomic Encyclopedia of Type Strains, Phase IV (KMG-IV): sequencing the most valuable type-strain genomes for metagenomic binning, comparative biology and taxonomic classification.</title>
        <authorList>
            <person name="Goeker M."/>
        </authorList>
    </citation>
    <scope>NUCLEOTIDE SEQUENCE [LARGE SCALE GENOMIC DNA]</scope>
    <source>
        <strain evidence="4 5">DSM 105074</strain>
    </source>
</reference>
<dbReference type="InterPro" id="IPR013783">
    <property type="entry name" value="Ig-like_fold"/>
</dbReference>
<evidence type="ECO:0000256" key="2">
    <source>
        <dbReference type="SAM" id="SignalP"/>
    </source>
</evidence>
<evidence type="ECO:0000313" key="5">
    <source>
        <dbReference type="Proteomes" id="UP000557307"/>
    </source>
</evidence>
<proteinExistence type="predicted"/>